<dbReference type="Gene3D" id="1.20.1310.10">
    <property type="entry name" value="Cullin Repeats"/>
    <property type="match status" value="4"/>
</dbReference>
<dbReference type="GO" id="GO:0031625">
    <property type="term" value="F:ubiquitin protein ligase binding"/>
    <property type="evidence" value="ECO:0007669"/>
    <property type="project" value="InterPro"/>
</dbReference>
<evidence type="ECO:0000256" key="4">
    <source>
        <dbReference type="PROSITE-ProRule" id="PRU00330"/>
    </source>
</evidence>
<dbReference type="OrthoDB" id="27073at2759"/>
<organism evidence="8 9">
    <name type="scientific">Coleophoma crateriformis</name>
    <dbReference type="NCBI Taxonomy" id="565419"/>
    <lineage>
        <taxon>Eukaryota</taxon>
        <taxon>Fungi</taxon>
        <taxon>Dikarya</taxon>
        <taxon>Ascomycota</taxon>
        <taxon>Pezizomycotina</taxon>
        <taxon>Leotiomycetes</taxon>
        <taxon>Helotiales</taxon>
        <taxon>Dermateaceae</taxon>
        <taxon>Coleophoma</taxon>
    </lineage>
</organism>
<dbReference type="InterPro" id="IPR036388">
    <property type="entry name" value="WH-like_DNA-bd_sf"/>
</dbReference>
<name>A0A3D8RW58_9HELO</name>
<protein>
    <submittedName>
        <fullName evidence="8">Cullin-domain-containing protein</fullName>
    </submittedName>
</protein>
<dbReference type="FunFam" id="1.10.10.10:FF:000014">
    <property type="entry name" value="Cullin 1"/>
    <property type="match status" value="1"/>
</dbReference>
<evidence type="ECO:0000256" key="2">
    <source>
        <dbReference type="ARBA" id="ARBA00022499"/>
    </source>
</evidence>
<dbReference type="SMART" id="SM00182">
    <property type="entry name" value="CULLIN"/>
    <property type="match status" value="1"/>
</dbReference>
<dbReference type="FunFam" id="1.20.1310.10:FF:000002">
    <property type="entry name" value="cullin-3 isoform X1"/>
    <property type="match status" value="1"/>
</dbReference>
<dbReference type="AlphaFoldDB" id="A0A3D8RW58"/>
<dbReference type="InterPro" id="IPR036317">
    <property type="entry name" value="Cullin_homology_sf"/>
</dbReference>
<keyword evidence="9" id="KW-1185">Reference proteome</keyword>
<evidence type="ECO:0000313" key="8">
    <source>
        <dbReference type="EMBL" id="RDW78041.1"/>
    </source>
</evidence>
<dbReference type="InterPro" id="IPR001373">
    <property type="entry name" value="Cullin_N"/>
</dbReference>
<evidence type="ECO:0000256" key="1">
    <source>
        <dbReference type="ARBA" id="ARBA00006019"/>
    </source>
</evidence>
<dbReference type="InterPro" id="IPR019559">
    <property type="entry name" value="Cullin_neddylation_domain"/>
</dbReference>
<reference evidence="8 9" key="1">
    <citation type="journal article" date="2018" name="IMA Fungus">
        <title>IMA Genome-F 9: Draft genome sequence of Annulohypoxylon stygium, Aspergillus mulundensis, Berkeleyomyces basicola (syn. Thielaviopsis basicola), Ceratocystis smalleyi, two Cercospora beticola strains, Coleophoma cylindrospora, Fusarium fracticaudum, Phialophora cf. hyalina, and Morchella septimelata.</title>
        <authorList>
            <person name="Wingfield B.D."/>
            <person name="Bills G.F."/>
            <person name="Dong Y."/>
            <person name="Huang W."/>
            <person name="Nel W.J."/>
            <person name="Swalarsk-Parry B.S."/>
            <person name="Vaghefi N."/>
            <person name="Wilken P.M."/>
            <person name="An Z."/>
            <person name="de Beer Z.W."/>
            <person name="De Vos L."/>
            <person name="Chen L."/>
            <person name="Duong T.A."/>
            <person name="Gao Y."/>
            <person name="Hammerbacher A."/>
            <person name="Kikkert J.R."/>
            <person name="Li Y."/>
            <person name="Li H."/>
            <person name="Li K."/>
            <person name="Li Q."/>
            <person name="Liu X."/>
            <person name="Ma X."/>
            <person name="Naidoo K."/>
            <person name="Pethybridge S.J."/>
            <person name="Sun J."/>
            <person name="Steenkamp E.T."/>
            <person name="van der Nest M.A."/>
            <person name="van Wyk S."/>
            <person name="Wingfield M.J."/>
            <person name="Xiong C."/>
            <person name="Yue Q."/>
            <person name="Zhang X."/>
        </authorList>
    </citation>
    <scope>NUCLEOTIDE SEQUENCE [LARGE SCALE GENOMIC DNA]</scope>
    <source>
        <strain evidence="8 9">BP5796</strain>
    </source>
</reference>
<feature type="domain" description="Cullin family profile" evidence="7">
    <location>
        <begin position="451"/>
        <end position="704"/>
    </location>
</feature>
<sequence length="840" mass="96159">MVDSHFDGALAFTIAQSTRQAGLGASASGSDFDTQWDILRSALREIHEKNASKLSFEQLYRASYKIVLKKQGEMLYDRVKEYEEQWFGSEVMPKIGKLITKNLTNVTLGGVPGTTANERRITGEQFLKGLKATWEDHITCMNMTTDVLMYMDRVYCQDNRKASIFTTSMGLFREHILRSKAAASNCITFDILNYVILDMIHMERDGDVIDRNLIRSCVYMLEGLYESDDENETEKLYLTVFEPEFIRTSNEFYFNECEKLLRESDAGTWLRQTRKRLAEEAARCQTTVSQLTDFKIAKVVEDQMITLHLNDFLAMEGSGLKAMIENDRFEDLTILYQLLTKVDKSQEALKIALQARVVDLGREINKSISETNFAIAQPKDDDAAAEGADKPKAQTLTAAAQATAAAIKWVDEVLQLKDKFDNMWETCFEEDRIIQTALTLSFSEFINAEPRCSEYVSLFIDENLKRGIKGKTEAEVDAVLDKAITLIRYIQDKDMFERYYKKHLTRRLLLGKSESSDVEKQMVSRMKQEVGNYFTSKIEGMFKDMSTSTDLTNDYRQHIQGLGEVDRKQIDLTVNILTSNYWPSEALGGGKPEENGIRQDCQWPSEIRSLQDSFTSFYLKSRNGRKLTWLGYLGHADVKCHFPKIPGKESSKERRYDLNVPTYGLIILLLFNDLPEGSYLSFEDIQEKTQIPTMDLSKALTSIAVLPKARVLRKDPMNKEIAKPGDRFYFNEAFVSKTTKIKAPVMAGSSNKVEGDEERKATEDKNDEHRGNTIDLCVVRTMKARKELTHQNLFAEVIAQLSSRFKPDVGMMKKRVESLIEREYMERVENASVPTYRYMA</sequence>
<dbReference type="InterPro" id="IPR036390">
    <property type="entry name" value="WH_DNA-bd_sf"/>
</dbReference>
<evidence type="ECO:0000313" key="9">
    <source>
        <dbReference type="Proteomes" id="UP000256328"/>
    </source>
</evidence>
<evidence type="ECO:0000256" key="6">
    <source>
        <dbReference type="SAM" id="MobiDB-lite"/>
    </source>
</evidence>
<dbReference type="InterPro" id="IPR016158">
    <property type="entry name" value="Cullin_homology"/>
</dbReference>
<comment type="caution">
    <text evidence="8">The sequence shown here is derived from an EMBL/GenBank/DDBJ whole genome shotgun (WGS) entry which is preliminary data.</text>
</comment>
<dbReference type="FunFam" id="1.20.1310.10:FF:000001">
    <property type="entry name" value="Cullin 3"/>
    <property type="match status" value="1"/>
</dbReference>
<comment type="similarity">
    <text evidence="1 4 5">Belongs to the cullin family.</text>
</comment>
<dbReference type="FunFam" id="1.20.1310.10:FF:000061">
    <property type="entry name" value="Related to cullulin 3"/>
    <property type="match status" value="1"/>
</dbReference>
<dbReference type="Pfam" id="PF00888">
    <property type="entry name" value="Cullin"/>
    <property type="match status" value="1"/>
</dbReference>
<dbReference type="SUPFAM" id="SSF46785">
    <property type="entry name" value="Winged helix' DNA-binding domain"/>
    <property type="match status" value="1"/>
</dbReference>
<dbReference type="Pfam" id="PF10557">
    <property type="entry name" value="Cullin_Nedd8"/>
    <property type="match status" value="1"/>
</dbReference>
<dbReference type="SMART" id="SM00884">
    <property type="entry name" value="Cullin_Nedd8"/>
    <property type="match status" value="1"/>
</dbReference>
<accession>A0A3D8RW58</accession>
<dbReference type="InterPro" id="IPR045093">
    <property type="entry name" value="Cullin"/>
</dbReference>
<dbReference type="EMBL" id="PDLN01000008">
    <property type="protein sequence ID" value="RDW78041.1"/>
    <property type="molecule type" value="Genomic_DNA"/>
</dbReference>
<feature type="compositionally biased region" description="Basic and acidic residues" evidence="6">
    <location>
        <begin position="753"/>
        <end position="768"/>
    </location>
</feature>
<keyword evidence="2" id="KW-1017">Isopeptide bond</keyword>
<dbReference type="Gene3D" id="3.30.230.130">
    <property type="entry name" value="Cullin, Chain C, Domain 2"/>
    <property type="match status" value="1"/>
</dbReference>
<proteinExistence type="inferred from homology"/>
<dbReference type="InterPro" id="IPR059120">
    <property type="entry name" value="Cullin-like_AB"/>
</dbReference>
<dbReference type="PANTHER" id="PTHR11932">
    <property type="entry name" value="CULLIN"/>
    <property type="match status" value="1"/>
</dbReference>
<dbReference type="InterPro" id="IPR016159">
    <property type="entry name" value="Cullin_repeat-like_dom_sf"/>
</dbReference>
<feature type="region of interest" description="Disordered" evidence="6">
    <location>
        <begin position="747"/>
        <end position="768"/>
    </location>
</feature>
<evidence type="ECO:0000256" key="5">
    <source>
        <dbReference type="RuleBase" id="RU003829"/>
    </source>
</evidence>
<dbReference type="SUPFAM" id="SSF75632">
    <property type="entry name" value="Cullin homology domain"/>
    <property type="match status" value="1"/>
</dbReference>
<evidence type="ECO:0000256" key="3">
    <source>
        <dbReference type="ARBA" id="ARBA00022843"/>
    </source>
</evidence>
<evidence type="ECO:0000259" key="7">
    <source>
        <dbReference type="PROSITE" id="PS50069"/>
    </source>
</evidence>
<dbReference type="FunFam" id="1.20.1310.10:FF:000036">
    <property type="entry name" value="SCF ubiquitin ligase subunit CulC, putative"/>
    <property type="match status" value="1"/>
</dbReference>
<dbReference type="Proteomes" id="UP000256328">
    <property type="component" value="Unassembled WGS sequence"/>
</dbReference>
<keyword evidence="3" id="KW-0832">Ubl conjugation</keyword>
<dbReference type="Pfam" id="PF26557">
    <property type="entry name" value="Cullin_AB"/>
    <property type="match status" value="1"/>
</dbReference>
<dbReference type="Gene3D" id="1.10.10.10">
    <property type="entry name" value="Winged helix-like DNA-binding domain superfamily/Winged helix DNA-binding domain"/>
    <property type="match status" value="1"/>
</dbReference>
<dbReference type="PROSITE" id="PS50069">
    <property type="entry name" value="CULLIN_2"/>
    <property type="match status" value="1"/>
</dbReference>
<dbReference type="SUPFAM" id="SSF74788">
    <property type="entry name" value="Cullin repeat-like"/>
    <property type="match status" value="1"/>
</dbReference>
<dbReference type="GO" id="GO:0006511">
    <property type="term" value="P:ubiquitin-dependent protein catabolic process"/>
    <property type="evidence" value="ECO:0007669"/>
    <property type="project" value="InterPro"/>
</dbReference>
<gene>
    <name evidence="8" type="ORF">BP5796_05893</name>
</gene>